<feature type="binding site" evidence="14">
    <location>
        <position position="182"/>
    </location>
    <ligand>
        <name>Na(+)</name>
        <dbReference type="ChEBI" id="CHEBI:29101"/>
    </ligand>
</feature>
<dbReference type="EC" id="3.4.25.2" evidence="12 14"/>
<evidence type="ECO:0000256" key="5">
    <source>
        <dbReference type="ARBA" id="ARBA00022670"/>
    </source>
</evidence>
<dbReference type="PANTHER" id="PTHR32194">
    <property type="entry name" value="METALLOPROTEASE TLDD"/>
    <property type="match status" value="1"/>
</dbReference>
<keyword evidence="5 14" id="KW-0645">Protease</keyword>
<evidence type="ECO:0000256" key="1">
    <source>
        <dbReference type="ARBA" id="ARBA00004496"/>
    </source>
</evidence>
<dbReference type="CDD" id="cd01913">
    <property type="entry name" value="protease_HslV"/>
    <property type="match status" value="1"/>
</dbReference>
<dbReference type="PROSITE" id="PS51476">
    <property type="entry name" value="PROTEASOME_BETA_2"/>
    <property type="match status" value="1"/>
</dbReference>
<dbReference type="SUPFAM" id="SSF56235">
    <property type="entry name" value="N-terminal nucleophile aminohydrolases (Ntn hydrolases)"/>
    <property type="match status" value="1"/>
</dbReference>
<evidence type="ECO:0000256" key="11">
    <source>
        <dbReference type="ARBA" id="ARBA00064434"/>
    </source>
</evidence>
<evidence type="ECO:0000313" key="15">
    <source>
        <dbReference type="EMBL" id="SFS05057.1"/>
    </source>
</evidence>
<keyword evidence="7 14" id="KW-0479">Metal-binding</keyword>
<feature type="binding site" evidence="14">
    <location>
        <position position="185"/>
    </location>
    <ligand>
        <name>Na(+)</name>
        <dbReference type="ChEBI" id="CHEBI:29101"/>
    </ligand>
</feature>
<dbReference type="HAMAP" id="MF_00248">
    <property type="entry name" value="HslV"/>
    <property type="match status" value="1"/>
</dbReference>
<comment type="catalytic activity">
    <reaction evidence="10 14">
        <text>ATP-dependent cleavage of peptide bonds with broad specificity.</text>
        <dbReference type="EC" id="3.4.25.2"/>
    </reaction>
</comment>
<accession>A0A1I6LNF9</accession>
<comment type="subcellular location">
    <subcellularLocation>
        <location evidence="1 14">Cytoplasm</location>
    </subcellularLocation>
</comment>
<keyword evidence="8 14" id="KW-0378">Hydrolase</keyword>
<comment type="subunit">
    <text evidence="11 14">A double ring-shaped homohexamer of HslV is capped on each side by a ring-shaped HslU homohexamer. The assembly of the HslU/HslV complex is dependent on binding of ATP.</text>
</comment>
<dbReference type="InterPro" id="IPR022281">
    <property type="entry name" value="ATP-dep_Prtase_HsIV_su"/>
</dbReference>
<feature type="active site" evidence="14">
    <location>
        <position position="24"/>
    </location>
</feature>
<keyword evidence="9 14" id="KW-0915">Sodium</keyword>
<keyword evidence="4 14" id="KW-0021">Allosteric enzyme</keyword>
<comment type="similarity">
    <text evidence="2 14">Belongs to the peptidase T1B family. HslV subfamily.</text>
</comment>
<dbReference type="Proteomes" id="UP000199024">
    <property type="component" value="Unassembled WGS sequence"/>
</dbReference>
<dbReference type="Pfam" id="PF00227">
    <property type="entry name" value="Proteasome"/>
    <property type="match status" value="1"/>
</dbReference>
<evidence type="ECO:0000256" key="10">
    <source>
        <dbReference type="ARBA" id="ARBA00052385"/>
    </source>
</evidence>
<dbReference type="GO" id="GO:0046872">
    <property type="term" value="F:metal ion binding"/>
    <property type="evidence" value="ECO:0007669"/>
    <property type="project" value="UniProtKB-KW"/>
</dbReference>
<evidence type="ECO:0000256" key="12">
    <source>
        <dbReference type="ARBA" id="ARBA00066335"/>
    </source>
</evidence>
<evidence type="ECO:0000256" key="13">
    <source>
        <dbReference type="ARBA" id="ARBA00074399"/>
    </source>
</evidence>
<dbReference type="FunFam" id="3.60.20.10:FF:000002">
    <property type="entry name" value="ATP-dependent protease subunit HslV"/>
    <property type="match status" value="1"/>
</dbReference>
<comment type="function">
    <text evidence="14">Protease subunit of a proteasome-like degradation complex believed to be a general protein degrading machinery.</text>
</comment>
<keyword evidence="3 14" id="KW-0963">Cytoplasm</keyword>
<dbReference type="GO" id="GO:0005839">
    <property type="term" value="C:proteasome core complex"/>
    <property type="evidence" value="ECO:0007669"/>
    <property type="project" value="InterPro"/>
</dbReference>
<dbReference type="InterPro" id="IPR001353">
    <property type="entry name" value="Proteasome_sua/b"/>
</dbReference>
<keyword evidence="6 14" id="KW-0888">Threonine protease</keyword>
<dbReference type="NCBIfam" id="TIGR03692">
    <property type="entry name" value="ATP_dep_HslV"/>
    <property type="match status" value="1"/>
</dbReference>
<name>A0A1I6LNF9_9BACT</name>
<evidence type="ECO:0000256" key="3">
    <source>
        <dbReference type="ARBA" id="ARBA00022490"/>
    </source>
</evidence>
<dbReference type="GO" id="GO:0051603">
    <property type="term" value="P:proteolysis involved in protein catabolic process"/>
    <property type="evidence" value="ECO:0007669"/>
    <property type="project" value="InterPro"/>
</dbReference>
<dbReference type="InterPro" id="IPR023333">
    <property type="entry name" value="Proteasome_suB-type"/>
</dbReference>
<evidence type="ECO:0000256" key="8">
    <source>
        <dbReference type="ARBA" id="ARBA00022801"/>
    </source>
</evidence>
<dbReference type="PANTHER" id="PTHR32194:SF0">
    <property type="entry name" value="ATP-DEPENDENT PROTEASE SUBUNIT HSLV"/>
    <property type="match status" value="1"/>
</dbReference>
<dbReference type="Gene3D" id="3.60.20.10">
    <property type="entry name" value="Glutamine Phosphoribosylpyrophosphate, subunit 1, domain 1"/>
    <property type="match status" value="1"/>
</dbReference>
<reference evidence="15 16" key="1">
    <citation type="submission" date="2016-10" db="EMBL/GenBank/DDBJ databases">
        <authorList>
            <person name="de Groot N.N."/>
        </authorList>
    </citation>
    <scope>NUCLEOTIDE SEQUENCE [LARGE SCALE GENOMIC DNA]</scope>
    <source>
        <strain evidence="15 16">DSM 21001</strain>
    </source>
</reference>
<sequence>MLMKNENTMNHPLDLAQGRTIRSTTVLCVRRGDSVVMAADGQVTLGTTVMKGSAKKIRRMYQDKVLAGFAGSTADAFSLFSRFEGKLEQYAGNLGRSAVELAKEWRTDKMLRHLEALLIVTDLKQTFVLSGDGDVIDPDEGVVAIGSGGSFALASARALIENTDLSAREIAEKSLIIAGKICIYTNDNLMIEELKA</sequence>
<keyword evidence="16" id="KW-1185">Reference proteome</keyword>
<dbReference type="GO" id="GO:0004298">
    <property type="term" value="F:threonine-type endopeptidase activity"/>
    <property type="evidence" value="ECO:0007669"/>
    <property type="project" value="UniProtKB-KW"/>
</dbReference>
<evidence type="ECO:0000256" key="4">
    <source>
        <dbReference type="ARBA" id="ARBA00022533"/>
    </source>
</evidence>
<comment type="activity regulation">
    <text evidence="14">Allosterically activated by HslU binding.</text>
</comment>
<evidence type="ECO:0000256" key="14">
    <source>
        <dbReference type="HAMAP-Rule" id="MF_00248"/>
    </source>
</evidence>
<evidence type="ECO:0000256" key="6">
    <source>
        <dbReference type="ARBA" id="ARBA00022698"/>
    </source>
</evidence>
<evidence type="ECO:0000313" key="16">
    <source>
        <dbReference type="Proteomes" id="UP000199024"/>
    </source>
</evidence>
<dbReference type="EMBL" id="FOZL01000001">
    <property type="protein sequence ID" value="SFS05057.1"/>
    <property type="molecule type" value="Genomic_DNA"/>
</dbReference>
<dbReference type="PIRSF" id="PIRSF039093">
    <property type="entry name" value="HslV"/>
    <property type="match status" value="1"/>
</dbReference>
<evidence type="ECO:0000256" key="2">
    <source>
        <dbReference type="ARBA" id="ARBA00006053"/>
    </source>
</evidence>
<proteinExistence type="inferred from homology"/>
<feature type="binding site" evidence="14">
    <location>
        <position position="179"/>
    </location>
    <ligand>
        <name>Na(+)</name>
        <dbReference type="ChEBI" id="CHEBI:29101"/>
    </ligand>
</feature>
<gene>
    <name evidence="14" type="primary">hslV</name>
    <name evidence="15" type="ORF">SAMN05421771_1026</name>
</gene>
<evidence type="ECO:0000256" key="7">
    <source>
        <dbReference type="ARBA" id="ARBA00022723"/>
    </source>
</evidence>
<dbReference type="InterPro" id="IPR029055">
    <property type="entry name" value="Ntn_hydrolases_N"/>
</dbReference>
<organism evidence="15 16">
    <name type="scientific">Granulicella pectinivorans</name>
    <dbReference type="NCBI Taxonomy" id="474950"/>
    <lineage>
        <taxon>Bacteria</taxon>
        <taxon>Pseudomonadati</taxon>
        <taxon>Acidobacteriota</taxon>
        <taxon>Terriglobia</taxon>
        <taxon>Terriglobales</taxon>
        <taxon>Acidobacteriaceae</taxon>
        <taxon>Granulicella</taxon>
    </lineage>
</organism>
<protein>
    <recommendedName>
        <fullName evidence="13 14">ATP-dependent protease subunit HslV</fullName>
        <ecNumber evidence="12 14">3.4.25.2</ecNumber>
    </recommendedName>
</protein>
<evidence type="ECO:0000256" key="9">
    <source>
        <dbReference type="ARBA" id="ARBA00023053"/>
    </source>
</evidence>
<dbReference type="GO" id="GO:0009376">
    <property type="term" value="C:HslUV protease complex"/>
    <property type="evidence" value="ECO:0007669"/>
    <property type="project" value="UniProtKB-UniRule"/>
</dbReference>
<dbReference type="AlphaFoldDB" id="A0A1I6LNF9"/>
<dbReference type="NCBIfam" id="NF003964">
    <property type="entry name" value="PRK05456.1"/>
    <property type="match status" value="1"/>
</dbReference>
<dbReference type="STRING" id="474950.SAMN05421771_1026"/>